<dbReference type="SUPFAM" id="SSF53474">
    <property type="entry name" value="alpha/beta-Hydrolases"/>
    <property type="match status" value="1"/>
</dbReference>
<protein>
    <submittedName>
        <fullName evidence="1">DUF3327 domain-containing protein</fullName>
    </submittedName>
</protein>
<reference evidence="1 2" key="1">
    <citation type="submission" date="2018-09" db="EMBL/GenBank/DDBJ databases">
        <title>Optimization and identification of Corynebacterium falsenii FN1-14 from fish paste.</title>
        <authorList>
            <person name="Daroonpunt R."/>
            <person name="Tanasupawat S."/>
        </authorList>
    </citation>
    <scope>NUCLEOTIDE SEQUENCE [LARGE SCALE GENOMIC DNA]</scope>
    <source>
        <strain evidence="1 2">FN1-14</strain>
    </source>
</reference>
<name>A0A418Q5T6_9CORY</name>
<comment type="caution">
    <text evidence="1">The sequence shown here is derived from an EMBL/GenBank/DDBJ whole genome shotgun (WGS) entry which is preliminary data.</text>
</comment>
<accession>A0A418Q5T6</accession>
<evidence type="ECO:0000313" key="1">
    <source>
        <dbReference type="EMBL" id="RIX34020.1"/>
    </source>
</evidence>
<dbReference type="Pfam" id="PF00756">
    <property type="entry name" value="Esterase"/>
    <property type="match status" value="1"/>
</dbReference>
<dbReference type="GO" id="GO:0005975">
    <property type="term" value="P:carbohydrate metabolic process"/>
    <property type="evidence" value="ECO:0007669"/>
    <property type="project" value="UniProtKB-ARBA"/>
</dbReference>
<dbReference type="PANTHER" id="PTHR48098">
    <property type="entry name" value="ENTEROCHELIN ESTERASE-RELATED"/>
    <property type="match status" value="1"/>
</dbReference>
<dbReference type="AlphaFoldDB" id="A0A418Q5T6"/>
<gene>
    <name evidence="1" type="ORF">D3M95_09000</name>
</gene>
<proteinExistence type="predicted"/>
<keyword evidence="2" id="KW-1185">Reference proteome</keyword>
<dbReference type="Gene3D" id="3.40.50.1820">
    <property type="entry name" value="alpha/beta hydrolase"/>
    <property type="match status" value="1"/>
</dbReference>
<sequence length="392" mass="42222">MSNAALSIRYYFGMPILNFRYDPSALNEGDPVSHVYFYCAPVHDHHAPQLPVMTQRADGTFHASVDIPSDAMGSFLVAPVDAEVARKMRELSRGTPGDTQARWHELLAHSVAPNVCRTVVSIDPPGVFVESSMSTESGRVSMPDAPPRPGWPEGLTQFPHGEGWKMEVLAGKTAWTAGSSDSSHLLILFDAAMWLDTGLPQVLAEMAASMMIPNIRVIAIDTREDRSRILGCSEDFAQWVARDLLRCLPSRPAHCVAVAGQSLGGLTAANIVRLHPNRIARAIANSPSFWWPTFGGRAGGRMAELCRDSETLHCLRSTDAEFFFSVGRGEGGGGGVGMVEHAGAVASVLSGAGVECAVEVTNTAHEMAAWEGALTRGIMHMWGEPRDYGLTV</sequence>
<dbReference type="InterPro" id="IPR000801">
    <property type="entry name" value="Esterase-like"/>
</dbReference>
<dbReference type="Proteomes" id="UP000285278">
    <property type="component" value="Unassembled WGS sequence"/>
</dbReference>
<organism evidence="1 2">
    <name type="scientific">Corynebacterium falsenii</name>
    <dbReference type="NCBI Taxonomy" id="108486"/>
    <lineage>
        <taxon>Bacteria</taxon>
        <taxon>Bacillati</taxon>
        <taxon>Actinomycetota</taxon>
        <taxon>Actinomycetes</taxon>
        <taxon>Mycobacteriales</taxon>
        <taxon>Corynebacteriaceae</taxon>
        <taxon>Corynebacterium</taxon>
    </lineage>
</organism>
<dbReference type="InterPro" id="IPR029058">
    <property type="entry name" value="AB_hydrolase_fold"/>
</dbReference>
<dbReference type="Gene3D" id="2.60.40.10">
    <property type="entry name" value="Immunoglobulins"/>
    <property type="match status" value="1"/>
</dbReference>
<dbReference type="InterPro" id="IPR013783">
    <property type="entry name" value="Ig-like_fold"/>
</dbReference>
<dbReference type="InterPro" id="IPR050583">
    <property type="entry name" value="Mycobacterial_A85_antigen"/>
</dbReference>
<dbReference type="EMBL" id="QXJK01000010">
    <property type="protein sequence ID" value="RIX34020.1"/>
    <property type="molecule type" value="Genomic_DNA"/>
</dbReference>
<dbReference type="PANTHER" id="PTHR48098:SF3">
    <property type="entry name" value="IRON(III) ENTEROBACTIN ESTERASE"/>
    <property type="match status" value="1"/>
</dbReference>
<evidence type="ECO:0000313" key="2">
    <source>
        <dbReference type="Proteomes" id="UP000285278"/>
    </source>
</evidence>